<dbReference type="PRINTS" id="PR00455">
    <property type="entry name" value="HTHTETR"/>
</dbReference>
<evidence type="ECO:0000256" key="2">
    <source>
        <dbReference type="ARBA" id="ARBA00023125"/>
    </source>
</evidence>
<sequence length="184" mass="20003">MADKRPNTRQRLLEAAADISRESGAGSLSLDAVAARAGTSKGGLLYHFPTKAALMEGVVEMFVSSFAETLSARAAEKQGEPNGLAEAYLELFVEDHDCNKPPPSGLLAALAENPDFLRPVRRFERELLDRMKENSADPALSIVIFLVALGVRNSALINLDVLTDEEFHLVTERLKTLLEAAPDQ</sequence>
<dbReference type="EMBL" id="JAZHFV010000001">
    <property type="protein sequence ID" value="MEX4006481.1"/>
    <property type="molecule type" value="Genomic_DNA"/>
</dbReference>
<evidence type="ECO:0000259" key="5">
    <source>
        <dbReference type="PROSITE" id="PS50977"/>
    </source>
</evidence>
<evidence type="ECO:0000256" key="3">
    <source>
        <dbReference type="ARBA" id="ARBA00023163"/>
    </source>
</evidence>
<comment type="caution">
    <text evidence="6">The sequence shown here is derived from an EMBL/GenBank/DDBJ whole genome shotgun (WGS) entry which is preliminary data.</text>
</comment>
<dbReference type="Pfam" id="PF17937">
    <property type="entry name" value="TetR_C_28"/>
    <property type="match status" value="1"/>
</dbReference>
<keyword evidence="3" id="KW-0804">Transcription</keyword>
<dbReference type="InterPro" id="IPR041479">
    <property type="entry name" value="TetR_CgmR_C"/>
</dbReference>
<dbReference type="PANTHER" id="PTHR30055:SF234">
    <property type="entry name" value="HTH-TYPE TRANSCRIPTIONAL REGULATOR BETI"/>
    <property type="match status" value="1"/>
</dbReference>
<dbReference type="PANTHER" id="PTHR30055">
    <property type="entry name" value="HTH-TYPE TRANSCRIPTIONAL REGULATOR RUTR"/>
    <property type="match status" value="1"/>
</dbReference>
<dbReference type="InterPro" id="IPR009057">
    <property type="entry name" value="Homeodomain-like_sf"/>
</dbReference>
<feature type="domain" description="HTH tetR-type" evidence="5">
    <location>
        <begin position="6"/>
        <end position="66"/>
    </location>
</feature>
<keyword evidence="1" id="KW-0805">Transcription regulation</keyword>
<dbReference type="InterPro" id="IPR050109">
    <property type="entry name" value="HTH-type_TetR-like_transc_reg"/>
</dbReference>
<evidence type="ECO:0000256" key="1">
    <source>
        <dbReference type="ARBA" id="ARBA00023015"/>
    </source>
</evidence>
<reference evidence="6 7" key="1">
    <citation type="submission" date="2024-01" db="EMBL/GenBank/DDBJ databases">
        <title>New evidence supports the origin of RcGTA from prophage.</title>
        <authorList>
            <person name="Xu Y."/>
            <person name="Liu B."/>
            <person name="Chen F."/>
        </authorList>
    </citation>
    <scope>NUCLEOTIDE SEQUENCE [LARGE SCALE GENOMIC DNA]</scope>
    <source>
        <strain evidence="6 7">CBW1107-2</strain>
    </source>
</reference>
<dbReference type="Gene3D" id="1.10.357.10">
    <property type="entry name" value="Tetracycline Repressor, domain 2"/>
    <property type="match status" value="1"/>
</dbReference>
<feature type="DNA-binding region" description="H-T-H motif" evidence="4">
    <location>
        <begin position="29"/>
        <end position="48"/>
    </location>
</feature>
<accession>A0ABV3WP95</accession>
<dbReference type="RefSeq" id="WP_173187929.1">
    <property type="nucleotide sequence ID" value="NZ_JABETK010000001.1"/>
</dbReference>
<gene>
    <name evidence="6" type="ORF">V1479_04140</name>
</gene>
<evidence type="ECO:0000313" key="6">
    <source>
        <dbReference type="EMBL" id="MEX4006481.1"/>
    </source>
</evidence>
<name>A0ABV3WP95_9HYPH</name>
<organism evidence="6 7">
    <name type="scientific">Neoaquamicrobium sediminum</name>
    <dbReference type="NCBI Taxonomy" id="1849104"/>
    <lineage>
        <taxon>Bacteria</taxon>
        <taxon>Pseudomonadati</taxon>
        <taxon>Pseudomonadota</taxon>
        <taxon>Alphaproteobacteria</taxon>
        <taxon>Hyphomicrobiales</taxon>
        <taxon>Phyllobacteriaceae</taxon>
        <taxon>Neoaquamicrobium</taxon>
    </lineage>
</organism>
<keyword evidence="7" id="KW-1185">Reference proteome</keyword>
<evidence type="ECO:0000256" key="4">
    <source>
        <dbReference type="PROSITE-ProRule" id="PRU00335"/>
    </source>
</evidence>
<evidence type="ECO:0000313" key="7">
    <source>
        <dbReference type="Proteomes" id="UP001559025"/>
    </source>
</evidence>
<dbReference type="PROSITE" id="PS50977">
    <property type="entry name" value="HTH_TETR_2"/>
    <property type="match status" value="1"/>
</dbReference>
<dbReference type="Pfam" id="PF00440">
    <property type="entry name" value="TetR_N"/>
    <property type="match status" value="1"/>
</dbReference>
<proteinExistence type="predicted"/>
<dbReference type="InterPro" id="IPR001647">
    <property type="entry name" value="HTH_TetR"/>
</dbReference>
<dbReference type="Proteomes" id="UP001559025">
    <property type="component" value="Unassembled WGS sequence"/>
</dbReference>
<protein>
    <submittedName>
        <fullName evidence="6">TetR/AcrR family transcriptional regulator</fullName>
    </submittedName>
</protein>
<keyword evidence="2 4" id="KW-0238">DNA-binding</keyword>
<dbReference type="SUPFAM" id="SSF46689">
    <property type="entry name" value="Homeodomain-like"/>
    <property type="match status" value="1"/>
</dbReference>